<feature type="region of interest" description="Disordered" evidence="1">
    <location>
        <begin position="148"/>
        <end position="182"/>
    </location>
</feature>
<dbReference type="Proteomes" id="UP001604277">
    <property type="component" value="Unassembled WGS sequence"/>
</dbReference>
<evidence type="ECO:0000313" key="3">
    <source>
        <dbReference type="Proteomes" id="UP001604277"/>
    </source>
</evidence>
<dbReference type="AlphaFoldDB" id="A0ABD1NUV1"/>
<accession>A0ABD1NUV1</accession>
<name>A0ABD1NUV1_9LAMI</name>
<reference evidence="3" key="1">
    <citation type="submission" date="2024-07" db="EMBL/GenBank/DDBJ databases">
        <title>Two chromosome-level genome assemblies of Korean endemic species Abeliophyllum distichum and Forsythia ovata (Oleaceae).</title>
        <authorList>
            <person name="Jang H."/>
        </authorList>
    </citation>
    <scope>NUCLEOTIDE SEQUENCE [LARGE SCALE GENOMIC DNA]</scope>
</reference>
<evidence type="ECO:0000256" key="1">
    <source>
        <dbReference type="SAM" id="MobiDB-lite"/>
    </source>
</evidence>
<keyword evidence="3" id="KW-1185">Reference proteome</keyword>
<dbReference type="EMBL" id="JBFOLJ010000117">
    <property type="protein sequence ID" value="KAL2455388.1"/>
    <property type="molecule type" value="Genomic_DNA"/>
</dbReference>
<evidence type="ECO:0000313" key="2">
    <source>
        <dbReference type="EMBL" id="KAL2455388.1"/>
    </source>
</evidence>
<organism evidence="2 3">
    <name type="scientific">Forsythia ovata</name>
    <dbReference type="NCBI Taxonomy" id="205694"/>
    <lineage>
        <taxon>Eukaryota</taxon>
        <taxon>Viridiplantae</taxon>
        <taxon>Streptophyta</taxon>
        <taxon>Embryophyta</taxon>
        <taxon>Tracheophyta</taxon>
        <taxon>Spermatophyta</taxon>
        <taxon>Magnoliopsida</taxon>
        <taxon>eudicotyledons</taxon>
        <taxon>Gunneridae</taxon>
        <taxon>Pentapetalae</taxon>
        <taxon>asterids</taxon>
        <taxon>lamiids</taxon>
        <taxon>Lamiales</taxon>
        <taxon>Oleaceae</taxon>
        <taxon>Forsythieae</taxon>
        <taxon>Forsythia</taxon>
    </lineage>
</organism>
<comment type="caution">
    <text evidence="2">The sequence shown here is derived from an EMBL/GenBank/DDBJ whole genome shotgun (WGS) entry which is preliminary data.</text>
</comment>
<proteinExistence type="predicted"/>
<gene>
    <name evidence="2" type="ORF">Fot_57567</name>
</gene>
<protein>
    <submittedName>
        <fullName evidence="2">Uncharacterized protein</fullName>
    </submittedName>
</protein>
<sequence>MKPYVPFWGHPICFERRYTLRITGLRRFARDSQYLRAILEFWRSPSRNRPLHRRGSGDRAIARHMEQDILTCFEGLSPSTFQRGVGVGDTAWGAVEDISPLPLVPSATSDPEATVLQTLEVTTDNSSYIPPAPEVTSKVSSTSIHARLVHSPGNARQSEKRKASAKSGEEAFQAPTSPPPSKYEYINIGSRRDDLDPTVLGKLPPPTAIAVASVHKYWTSAFGKAADDAKLTKLLKLAEMYTSRSHVLNCELYKVLEMKVDELRSVTRG</sequence>